<comment type="caution">
    <text evidence="2">The sequence shown here is derived from an EMBL/GenBank/DDBJ whole genome shotgun (WGS) entry which is preliminary data.</text>
</comment>
<dbReference type="OrthoDB" id="278699at2"/>
<evidence type="ECO:0000259" key="1">
    <source>
        <dbReference type="PROSITE" id="PS51471"/>
    </source>
</evidence>
<dbReference type="RefSeq" id="WP_160672057.1">
    <property type="nucleotide sequence ID" value="NZ_WTYN01000001.1"/>
</dbReference>
<keyword evidence="2" id="KW-0560">Oxidoreductase</keyword>
<dbReference type="GO" id="GO:0032451">
    <property type="term" value="F:demethylase activity"/>
    <property type="evidence" value="ECO:0007669"/>
    <property type="project" value="TreeGrafter"/>
</dbReference>
<dbReference type="SUPFAM" id="SSF51197">
    <property type="entry name" value="Clavaminate synthase-like"/>
    <property type="match status" value="1"/>
</dbReference>
<dbReference type="Pfam" id="PF13532">
    <property type="entry name" value="2OG-FeII_Oxy_2"/>
    <property type="match status" value="1"/>
</dbReference>
<dbReference type="GO" id="GO:0070988">
    <property type="term" value="P:demethylation"/>
    <property type="evidence" value="ECO:0007669"/>
    <property type="project" value="InterPro"/>
</dbReference>
<dbReference type="PROSITE" id="PS51471">
    <property type="entry name" value="FE2OG_OXY"/>
    <property type="match status" value="1"/>
</dbReference>
<dbReference type="InterPro" id="IPR005123">
    <property type="entry name" value="Oxoglu/Fe-dep_dioxygenase_dom"/>
</dbReference>
<dbReference type="InterPro" id="IPR032857">
    <property type="entry name" value="ALKBH4"/>
</dbReference>
<organism evidence="2 3">
    <name type="scientific">Qipengyuania oceanensis</name>
    <dbReference type="NCBI Taxonomy" id="1463597"/>
    <lineage>
        <taxon>Bacteria</taxon>
        <taxon>Pseudomonadati</taxon>
        <taxon>Pseudomonadota</taxon>
        <taxon>Alphaproteobacteria</taxon>
        <taxon>Sphingomonadales</taxon>
        <taxon>Erythrobacteraceae</taxon>
        <taxon>Qipengyuania</taxon>
    </lineage>
</organism>
<accession>A0A844YBD9</accession>
<evidence type="ECO:0000313" key="3">
    <source>
        <dbReference type="Proteomes" id="UP000445582"/>
    </source>
</evidence>
<protein>
    <submittedName>
        <fullName evidence="2">Alpha-ketoglutarate-dependent dioxygenase AlkB</fullName>
    </submittedName>
</protein>
<feature type="domain" description="Fe2OG dioxygenase" evidence="1">
    <location>
        <begin position="96"/>
        <end position="187"/>
    </location>
</feature>
<dbReference type="PANTHER" id="PTHR12463:SF1">
    <property type="entry name" value="2-OXOGLUTARATE AND FE-DEPENDENT OXYGENASE FAMILY PROTEIN"/>
    <property type="match status" value="1"/>
</dbReference>
<sequence>MPQQGLLFDTGPVVPGLLFVEDAIDPATEAALEQRIDAVPLAPFQFGQWEGKRLTAHYGSAYDYQHARPVPAPDLPDWLVALRATLLPRLEREPGQFGQALLIRYDPGAGIGWHRDRPHYDEVVGLSLGAPAVLRLRRRTADGFDRRKVELPPRSAYLLSGEVRENWEHSIAPIDATRRSITFRSLR</sequence>
<dbReference type="Gene3D" id="2.60.120.590">
    <property type="entry name" value="Alpha-ketoglutarate-dependent dioxygenase AlkB-like"/>
    <property type="match status" value="1"/>
</dbReference>
<proteinExistence type="predicted"/>
<dbReference type="InterPro" id="IPR027450">
    <property type="entry name" value="AlkB-like"/>
</dbReference>
<dbReference type="Proteomes" id="UP000445582">
    <property type="component" value="Unassembled WGS sequence"/>
</dbReference>
<dbReference type="InterPro" id="IPR037151">
    <property type="entry name" value="AlkB-like_sf"/>
</dbReference>
<keyword evidence="2" id="KW-0223">Dioxygenase</keyword>
<evidence type="ECO:0000313" key="2">
    <source>
        <dbReference type="EMBL" id="MXO62286.1"/>
    </source>
</evidence>
<gene>
    <name evidence="2" type="ORF">GRI48_04590</name>
</gene>
<keyword evidence="3" id="KW-1185">Reference proteome</keyword>
<name>A0A844YBD9_9SPHN</name>
<dbReference type="GO" id="GO:0051213">
    <property type="term" value="F:dioxygenase activity"/>
    <property type="evidence" value="ECO:0007669"/>
    <property type="project" value="UniProtKB-KW"/>
</dbReference>
<dbReference type="EMBL" id="WTYN01000001">
    <property type="protein sequence ID" value="MXO62286.1"/>
    <property type="molecule type" value="Genomic_DNA"/>
</dbReference>
<reference evidence="2 3" key="1">
    <citation type="submission" date="2019-12" db="EMBL/GenBank/DDBJ databases">
        <title>Genomic-based taxomic classification of the family Erythrobacteraceae.</title>
        <authorList>
            <person name="Xu L."/>
        </authorList>
    </citation>
    <scope>NUCLEOTIDE SEQUENCE [LARGE SCALE GENOMIC DNA]</scope>
    <source>
        <strain evidence="2 3">MCCC 1A09965</strain>
    </source>
</reference>
<dbReference type="PANTHER" id="PTHR12463">
    <property type="entry name" value="OXYGENASE-RELATED"/>
    <property type="match status" value="1"/>
</dbReference>
<dbReference type="AlphaFoldDB" id="A0A844YBD9"/>